<protein>
    <submittedName>
        <fullName evidence="1">Uncharacterized protein</fullName>
    </submittedName>
</protein>
<dbReference type="EMBL" id="JAGKQM010000011">
    <property type="protein sequence ID" value="KAH0904022.1"/>
    <property type="molecule type" value="Genomic_DNA"/>
</dbReference>
<evidence type="ECO:0000313" key="1">
    <source>
        <dbReference type="EMBL" id="KAH0904022.1"/>
    </source>
</evidence>
<sequence length="89" mass="10283">MIKELSEMICLSHDFKKITERRTQYDRRAAAACLHMDQSNENISNLEDPDSKVTYAAEWKAIPRNIKTALERKGYMSDRDGNHGSRPRA</sequence>
<dbReference type="Proteomes" id="UP000824890">
    <property type="component" value="Unassembled WGS sequence"/>
</dbReference>
<gene>
    <name evidence="1" type="ORF">HID58_043525</name>
</gene>
<keyword evidence="2" id="KW-1185">Reference proteome</keyword>
<evidence type="ECO:0000313" key="2">
    <source>
        <dbReference type="Proteomes" id="UP000824890"/>
    </source>
</evidence>
<organism evidence="1 2">
    <name type="scientific">Brassica napus</name>
    <name type="common">Rape</name>
    <dbReference type="NCBI Taxonomy" id="3708"/>
    <lineage>
        <taxon>Eukaryota</taxon>
        <taxon>Viridiplantae</taxon>
        <taxon>Streptophyta</taxon>
        <taxon>Embryophyta</taxon>
        <taxon>Tracheophyta</taxon>
        <taxon>Spermatophyta</taxon>
        <taxon>Magnoliopsida</taxon>
        <taxon>eudicotyledons</taxon>
        <taxon>Gunneridae</taxon>
        <taxon>Pentapetalae</taxon>
        <taxon>rosids</taxon>
        <taxon>malvids</taxon>
        <taxon>Brassicales</taxon>
        <taxon>Brassicaceae</taxon>
        <taxon>Brassiceae</taxon>
        <taxon>Brassica</taxon>
    </lineage>
</organism>
<accession>A0ABQ8BGR2</accession>
<reference evidence="1 2" key="1">
    <citation type="submission" date="2021-05" db="EMBL/GenBank/DDBJ databases">
        <title>Genome Assembly of Synthetic Allotetraploid Brassica napus Reveals Homoeologous Exchanges between Subgenomes.</title>
        <authorList>
            <person name="Davis J.T."/>
        </authorList>
    </citation>
    <scope>NUCLEOTIDE SEQUENCE [LARGE SCALE GENOMIC DNA]</scope>
    <source>
        <strain evidence="2">cv. Da-Ae</strain>
        <tissue evidence="1">Seedling</tissue>
    </source>
</reference>
<comment type="caution">
    <text evidence="1">The sequence shown here is derived from an EMBL/GenBank/DDBJ whole genome shotgun (WGS) entry which is preliminary data.</text>
</comment>
<proteinExistence type="predicted"/>
<name>A0ABQ8BGR2_BRANA</name>